<evidence type="ECO:0000256" key="1">
    <source>
        <dbReference type="ARBA" id="ARBA00005664"/>
    </source>
</evidence>
<reference evidence="6" key="1">
    <citation type="submission" date="2020-06" db="EMBL/GenBank/DDBJ databases">
        <title>Draft genome sequences of strains closely related to Aspergillus parafelis and Aspergillus hiratsukae.</title>
        <authorList>
            <person name="Dos Santos R.A.C."/>
            <person name="Rivero-Menendez O."/>
            <person name="Steenwyk J.L."/>
            <person name="Mead M.E."/>
            <person name="Goldman G.H."/>
            <person name="Alastruey-Izquierdo A."/>
            <person name="Rokas A."/>
        </authorList>
    </citation>
    <scope>NUCLEOTIDE SEQUENCE</scope>
    <source>
        <strain evidence="5">CNM-CM5623</strain>
        <strain evidence="6">CNM-CM7691</strain>
    </source>
</reference>
<dbReference type="InterPro" id="IPR029044">
    <property type="entry name" value="Nucleotide-diphossugar_trans"/>
</dbReference>
<dbReference type="EMBL" id="JACBAE010001152">
    <property type="protein sequence ID" value="KAF7172144.1"/>
    <property type="molecule type" value="Genomic_DNA"/>
</dbReference>
<dbReference type="PANTHER" id="PTHR31306:SF8">
    <property type="entry name" value="GLYCOSYLTRANSFERASE FAMILY 34 PROTEIN"/>
    <property type="match status" value="1"/>
</dbReference>
<name>A0A8H6VB49_9EURO</name>
<evidence type="ECO:0000313" key="5">
    <source>
        <dbReference type="EMBL" id="KAF7172144.1"/>
    </source>
</evidence>
<dbReference type="GO" id="GO:0000139">
    <property type="term" value="C:Golgi membrane"/>
    <property type="evidence" value="ECO:0007669"/>
    <property type="project" value="TreeGrafter"/>
</dbReference>
<evidence type="ECO:0000313" key="6">
    <source>
        <dbReference type="EMBL" id="KAF7184182.1"/>
    </source>
</evidence>
<evidence type="ECO:0000313" key="7">
    <source>
        <dbReference type="Proteomes" id="UP000641853"/>
    </source>
</evidence>
<comment type="caution">
    <text evidence="6">The sequence shown here is derived from an EMBL/GenBank/DDBJ whole genome shotgun (WGS) entry which is preliminary data.</text>
</comment>
<evidence type="ECO:0008006" key="8">
    <source>
        <dbReference type="Google" id="ProtNLM"/>
    </source>
</evidence>
<protein>
    <recommendedName>
        <fullName evidence="8">Galactosyl transferase GMA12/MNN10 family protein</fullName>
    </recommendedName>
</protein>
<accession>A0A8H6VB49</accession>
<evidence type="ECO:0000256" key="2">
    <source>
        <dbReference type="ARBA" id="ARBA00022676"/>
    </source>
</evidence>
<dbReference type="InterPro" id="IPR008630">
    <property type="entry name" value="Glyco_trans_34"/>
</dbReference>
<dbReference type="Proteomes" id="UP000654922">
    <property type="component" value="Unassembled WGS sequence"/>
</dbReference>
<dbReference type="Proteomes" id="UP000641853">
    <property type="component" value="Unassembled WGS sequence"/>
</dbReference>
<sequence length="123" mass="13489">MLRLASKRVVRFAILAGGVSQLLNESNSQGVDAVREAQPAIRESAAESQPPRRKMEERVDWLMWVDADSIILNGAIPAEIFLSPSDLDNVHLVATKDHNGLNAGVIFLHVHPLTINMIIESLA</sequence>
<dbReference type="AlphaFoldDB" id="A0A8H6VB49"/>
<keyword evidence="2" id="KW-0328">Glycosyltransferase</keyword>
<proteinExistence type="inferred from homology"/>
<keyword evidence="3" id="KW-0808">Transferase</keyword>
<dbReference type="EMBL" id="JACBAG010001664">
    <property type="protein sequence ID" value="KAF7184182.1"/>
    <property type="molecule type" value="Genomic_DNA"/>
</dbReference>
<keyword evidence="7" id="KW-1185">Reference proteome</keyword>
<gene>
    <name evidence="5" type="ORF">CNMCM5623_004398</name>
    <name evidence="6" type="ORF">CNMCM7691_004807</name>
</gene>
<dbReference type="Gene3D" id="3.90.550.10">
    <property type="entry name" value="Spore Coat Polysaccharide Biosynthesis Protein SpsA, Chain A"/>
    <property type="match status" value="1"/>
</dbReference>
<dbReference type="GO" id="GO:0006487">
    <property type="term" value="P:protein N-linked glycosylation"/>
    <property type="evidence" value="ECO:0007669"/>
    <property type="project" value="TreeGrafter"/>
</dbReference>
<dbReference type="PANTHER" id="PTHR31306">
    <property type="entry name" value="ALPHA-1,6-MANNOSYLTRANSFERASE MNN11-RELATED"/>
    <property type="match status" value="1"/>
</dbReference>
<feature type="region of interest" description="Disordered" evidence="4">
    <location>
        <begin position="33"/>
        <end position="54"/>
    </location>
</feature>
<dbReference type="GO" id="GO:0016757">
    <property type="term" value="F:glycosyltransferase activity"/>
    <property type="evidence" value="ECO:0007669"/>
    <property type="project" value="UniProtKB-KW"/>
</dbReference>
<organism evidence="6 7">
    <name type="scientific">Aspergillus felis</name>
    <dbReference type="NCBI Taxonomy" id="1287682"/>
    <lineage>
        <taxon>Eukaryota</taxon>
        <taxon>Fungi</taxon>
        <taxon>Dikarya</taxon>
        <taxon>Ascomycota</taxon>
        <taxon>Pezizomycotina</taxon>
        <taxon>Eurotiomycetes</taxon>
        <taxon>Eurotiomycetidae</taxon>
        <taxon>Eurotiales</taxon>
        <taxon>Aspergillaceae</taxon>
        <taxon>Aspergillus</taxon>
        <taxon>Aspergillus subgen. Fumigati</taxon>
    </lineage>
</organism>
<evidence type="ECO:0000256" key="3">
    <source>
        <dbReference type="ARBA" id="ARBA00022679"/>
    </source>
</evidence>
<dbReference type="OrthoDB" id="1470350at2759"/>
<comment type="similarity">
    <text evidence="1">Belongs to the glycosyltransferase 34 family.</text>
</comment>
<evidence type="ECO:0000256" key="4">
    <source>
        <dbReference type="SAM" id="MobiDB-lite"/>
    </source>
</evidence>